<keyword evidence="2" id="KW-1185">Reference proteome</keyword>
<organism evidence="1 2">
    <name type="scientific">Anoxybacterium hadale</name>
    <dbReference type="NCBI Taxonomy" id="3408580"/>
    <lineage>
        <taxon>Bacteria</taxon>
        <taxon>Bacillati</taxon>
        <taxon>Bacillota</taxon>
        <taxon>Clostridia</taxon>
        <taxon>Peptostreptococcales</taxon>
        <taxon>Anaerovoracaceae</taxon>
        <taxon>Anoxybacterium</taxon>
    </lineage>
</organism>
<dbReference type="EMBL" id="CP042469">
    <property type="protein sequence ID" value="QOX65829.1"/>
    <property type="molecule type" value="Genomic_DNA"/>
</dbReference>
<evidence type="ECO:0000313" key="1">
    <source>
        <dbReference type="EMBL" id="QOX65829.1"/>
    </source>
</evidence>
<dbReference type="Proteomes" id="UP000594014">
    <property type="component" value="Chromosome"/>
</dbReference>
<reference evidence="1" key="1">
    <citation type="submission" date="2019-08" db="EMBL/GenBank/DDBJ databases">
        <title>Genome sequence of Clostridiales bacterium MT110.</title>
        <authorList>
            <person name="Cao J."/>
        </authorList>
    </citation>
    <scope>NUCLEOTIDE SEQUENCE</scope>
    <source>
        <strain evidence="1">MT110</strain>
    </source>
</reference>
<proteinExistence type="predicted"/>
<sequence>MKKIELLAPAGDLEKLKIAVDYGADAVYFGGEMFGLRSGAKNFTVEEIQEGVSYAHDRGKKVHMTVNIFAHNEDITELEQYLHRIKEISIDAFIVSDPGVMMAIRAVMPEAEIHLSTQANMTNYRTAEFWGKQGVKRIVLARELTFGEIKELREKLPEDMELESFIQGAMCISYSGRCLLSNFMIERDANRGECAHPCRWKYHLVEEQRPGEYFPVEEDERGTYILNSRDLCMIEHIPDLIQSGLASLKIEGRMKSIFYVATVVGAYRRAIDAYYADPEGYVFNPDWLNELKKVSHREFTTGFYYNQPTNKDQNYQTSAYTRDYTFVGLVKSYDHETGMAVVEQRNKMRLGDEIEVFGPFTDYFAQKIEILLDEENQPIEAAPHPQQIVKIRMKQPVAEKYMLRKQK</sequence>
<name>A0ACD1AHU8_9FIRM</name>
<gene>
    <name evidence="1" type="ORF">FRZ06_04885</name>
</gene>
<evidence type="ECO:0000313" key="2">
    <source>
        <dbReference type="Proteomes" id="UP000594014"/>
    </source>
</evidence>
<accession>A0ACD1AHU8</accession>
<protein>
    <submittedName>
        <fullName evidence="1">U32 family peptidase</fullName>
    </submittedName>
</protein>